<dbReference type="PANTHER" id="PTHR43581">
    <property type="entry name" value="ATP/GTP PHOSPHATASE"/>
    <property type="match status" value="1"/>
</dbReference>
<reference evidence="2 3" key="1">
    <citation type="submission" date="2014-07" db="EMBL/GenBank/DDBJ databases">
        <title>Genome of Chryseobacterium luteum DSM 18605.</title>
        <authorList>
            <person name="Stropko S.J."/>
            <person name="Pipes S.E."/>
            <person name="Newman J.D."/>
        </authorList>
    </citation>
    <scope>NUCLEOTIDE SEQUENCE [LARGE SCALE GENOMIC DNA]</scope>
    <source>
        <strain evidence="2 3">DSM 18605</strain>
    </source>
</reference>
<dbReference type="InterPro" id="IPR051396">
    <property type="entry name" value="Bact_Antivir_Def_Nuclease"/>
</dbReference>
<dbReference type="Gene3D" id="3.40.50.300">
    <property type="entry name" value="P-loop containing nucleotide triphosphate hydrolases"/>
    <property type="match status" value="1"/>
</dbReference>
<dbReference type="Proteomes" id="UP000028703">
    <property type="component" value="Unassembled WGS sequence"/>
</dbReference>
<dbReference type="eggNOG" id="COG3950">
    <property type="taxonomic scope" value="Bacteria"/>
</dbReference>
<sequence>MKITETTFNNFRCFNQYEIKYGTETTVFIGKNGTGKSSVLSGIRRGLSFMFAKPKEYAKNLSISNNAKVRSYQKDEANFDPINRVYNYPIENKFKAIFFNEELNWSMIKKTQTGGYSTNYYKDILHSVLSYYNENLKAELPILAVITDSFPHQMINFGNKVKKTVDSDILPRDLGYYGWDERTNCIELWLQRFYKVSNFEKDLNDEIRAVQLQIELLNSKSLASSIKYSDDSPRFAKATHYHISIEVLNKRLEYLYSDKRANLFNHERLFIENKLLEFTKPLSEDLSFINKEFELFRVAVNRSYSKDYTIEFNFKDGRAISFETLPMGYKRMFSIIIDIAYRSYILNQGIESTGVVLIDEIELHLHPTLQQEILQRLKRTFPNIQFIVTTHSPLVISNFKSDNKNRIIKLEHDGNYYYNEEVDNIYGIDYNTGLTEIMGAKYRESELEKLIDSIVILTKFGKTEQANQIKNELIDIAGENNKYIEVEINKRLKQNNKAN</sequence>
<name>A0A085Z3I4_9FLAO</name>
<dbReference type="RefSeq" id="WP_034707134.1">
    <property type="nucleotide sequence ID" value="NZ_JPRO01000020.1"/>
</dbReference>
<gene>
    <name evidence="2" type="ORF">IX38_18305</name>
</gene>
<organism evidence="2 3">
    <name type="scientific">Chryseobacterium luteum</name>
    <dbReference type="NCBI Taxonomy" id="421531"/>
    <lineage>
        <taxon>Bacteria</taxon>
        <taxon>Pseudomonadati</taxon>
        <taxon>Bacteroidota</taxon>
        <taxon>Flavobacteriia</taxon>
        <taxon>Flavobacteriales</taxon>
        <taxon>Weeksellaceae</taxon>
        <taxon>Chryseobacterium group</taxon>
        <taxon>Chryseobacterium</taxon>
    </lineage>
</organism>
<dbReference type="SUPFAM" id="SSF52540">
    <property type="entry name" value="P-loop containing nucleoside triphosphate hydrolases"/>
    <property type="match status" value="1"/>
</dbReference>
<keyword evidence="3" id="KW-1185">Reference proteome</keyword>
<dbReference type="AlphaFoldDB" id="A0A085Z3I4"/>
<proteinExistence type="predicted"/>
<dbReference type="PANTHER" id="PTHR43581:SF4">
    <property type="entry name" value="ATP_GTP PHOSPHATASE"/>
    <property type="match status" value="1"/>
</dbReference>
<dbReference type="STRING" id="421531.IX38_18305"/>
<protein>
    <recommendedName>
        <fullName evidence="1">Endonuclease GajA/Old nuclease/RecF-like AAA domain-containing protein</fullName>
    </recommendedName>
</protein>
<evidence type="ECO:0000313" key="2">
    <source>
        <dbReference type="EMBL" id="KFE98997.1"/>
    </source>
</evidence>
<evidence type="ECO:0000313" key="3">
    <source>
        <dbReference type="Proteomes" id="UP000028703"/>
    </source>
</evidence>
<dbReference type="InterPro" id="IPR027417">
    <property type="entry name" value="P-loop_NTPase"/>
</dbReference>
<feature type="domain" description="Endonuclease GajA/Old nuclease/RecF-like AAA" evidence="1">
    <location>
        <begin position="1"/>
        <end position="396"/>
    </location>
</feature>
<dbReference type="InterPro" id="IPR041685">
    <property type="entry name" value="AAA_GajA/Old/RecF-like"/>
</dbReference>
<comment type="caution">
    <text evidence="2">The sequence shown here is derived from an EMBL/GenBank/DDBJ whole genome shotgun (WGS) entry which is preliminary data.</text>
</comment>
<evidence type="ECO:0000259" key="1">
    <source>
        <dbReference type="Pfam" id="PF13175"/>
    </source>
</evidence>
<dbReference type="OrthoDB" id="9792800at2"/>
<accession>A0A085Z3I4</accession>
<dbReference type="Pfam" id="PF13175">
    <property type="entry name" value="AAA_15"/>
    <property type="match status" value="1"/>
</dbReference>
<dbReference type="EMBL" id="JPRO01000020">
    <property type="protein sequence ID" value="KFE98997.1"/>
    <property type="molecule type" value="Genomic_DNA"/>
</dbReference>